<proteinExistence type="predicted"/>
<protein>
    <submittedName>
        <fullName evidence="1">Uncharacterized protein</fullName>
    </submittedName>
</protein>
<evidence type="ECO:0000313" key="1">
    <source>
        <dbReference type="EMBL" id="KAG1300992.1"/>
    </source>
</evidence>
<keyword evidence="2" id="KW-1185">Reference proteome</keyword>
<dbReference type="EMBL" id="JAANQT010003512">
    <property type="protein sequence ID" value="KAG1300992.1"/>
    <property type="molecule type" value="Genomic_DNA"/>
</dbReference>
<gene>
    <name evidence="1" type="ORF">G6F64_012198</name>
</gene>
<name>A0A9P7BLR5_RHIOR</name>
<comment type="caution">
    <text evidence="1">The sequence shown here is derived from an EMBL/GenBank/DDBJ whole genome shotgun (WGS) entry which is preliminary data.</text>
</comment>
<sequence>MTVSYLFDFDTVSITYKNQHNLVIGSVDDLGFLYLSASVKQQIESCLRKGFGKREVRVALNRHFAHIASESPAVSDHRDQYIYCHAIYKSELSEKLNAPIFKKWS</sequence>
<accession>A0A9P7BLR5</accession>
<dbReference type="Proteomes" id="UP000716291">
    <property type="component" value="Unassembled WGS sequence"/>
</dbReference>
<evidence type="ECO:0000313" key="2">
    <source>
        <dbReference type="Proteomes" id="UP000716291"/>
    </source>
</evidence>
<dbReference type="AlphaFoldDB" id="A0A9P7BLR5"/>
<organism evidence="1 2">
    <name type="scientific">Rhizopus oryzae</name>
    <name type="common">Mucormycosis agent</name>
    <name type="synonym">Rhizopus arrhizus var. delemar</name>
    <dbReference type="NCBI Taxonomy" id="64495"/>
    <lineage>
        <taxon>Eukaryota</taxon>
        <taxon>Fungi</taxon>
        <taxon>Fungi incertae sedis</taxon>
        <taxon>Mucoromycota</taxon>
        <taxon>Mucoromycotina</taxon>
        <taxon>Mucoromycetes</taxon>
        <taxon>Mucorales</taxon>
        <taxon>Mucorineae</taxon>
        <taxon>Rhizopodaceae</taxon>
        <taxon>Rhizopus</taxon>
    </lineage>
</organism>
<reference evidence="1" key="1">
    <citation type="journal article" date="2020" name="Microb. Genom.">
        <title>Genetic diversity of clinical and environmental Mucorales isolates obtained from an investigation of mucormycosis cases among solid organ transplant recipients.</title>
        <authorList>
            <person name="Nguyen M.H."/>
            <person name="Kaul D."/>
            <person name="Muto C."/>
            <person name="Cheng S.J."/>
            <person name="Richter R.A."/>
            <person name="Bruno V.M."/>
            <person name="Liu G."/>
            <person name="Beyhan S."/>
            <person name="Sundermann A.J."/>
            <person name="Mounaud S."/>
            <person name="Pasculle A.W."/>
            <person name="Nierman W.C."/>
            <person name="Driscoll E."/>
            <person name="Cumbie R."/>
            <person name="Clancy C.J."/>
            <person name="Dupont C.L."/>
        </authorList>
    </citation>
    <scope>NUCLEOTIDE SEQUENCE</scope>
    <source>
        <strain evidence="1">GL11</strain>
    </source>
</reference>